<protein>
    <submittedName>
        <fullName evidence="2">6003_t:CDS:1</fullName>
    </submittedName>
</protein>
<sequence>FEEKDNISNNELGIGTSSNTASNITNNSNIDDYIDFGDLEESNRDIFDSYYENETNYVNPWHK</sequence>
<gene>
    <name evidence="2" type="ORF">ALEPTO_LOCUS11845</name>
</gene>
<dbReference type="Proteomes" id="UP000789508">
    <property type="component" value="Unassembled WGS sequence"/>
</dbReference>
<organism evidence="2 3">
    <name type="scientific">Ambispora leptoticha</name>
    <dbReference type="NCBI Taxonomy" id="144679"/>
    <lineage>
        <taxon>Eukaryota</taxon>
        <taxon>Fungi</taxon>
        <taxon>Fungi incertae sedis</taxon>
        <taxon>Mucoromycota</taxon>
        <taxon>Glomeromycotina</taxon>
        <taxon>Glomeromycetes</taxon>
        <taxon>Archaeosporales</taxon>
        <taxon>Ambisporaceae</taxon>
        <taxon>Ambispora</taxon>
    </lineage>
</organism>
<dbReference type="EMBL" id="CAJVPS010021842">
    <property type="protein sequence ID" value="CAG8708941.1"/>
    <property type="molecule type" value="Genomic_DNA"/>
</dbReference>
<reference evidence="2" key="1">
    <citation type="submission" date="2021-06" db="EMBL/GenBank/DDBJ databases">
        <authorList>
            <person name="Kallberg Y."/>
            <person name="Tangrot J."/>
            <person name="Rosling A."/>
        </authorList>
    </citation>
    <scope>NUCLEOTIDE SEQUENCE</scope>
    <source>
        <strain evidence="2">FL130A</strain>
    </source>
</reference>
<comment type="caution">
    <text evidence="2">The sequence shown here is derived from an EMBL/GenBank/DDBJ whole genome shotgun (WGS) entry which is preliminary data.</text>
</comment>
<name>A0A9N9N7U1_9GLOM</name>
<evidence type="ECO:0000313" key="3">
    <source>
        <dbReference type="Proteomes" id="UP000789508"/>
    </source>
</evidence>
<feature type="non-terminal residue" evidence="2">
    <location>
        <position position="1"/>
    </location>
</feature>
<dbReference type="AlphaFoldDB" id="A0A9N9N7U1"/>
<evidence type="ECO:0000256" key="1">
    <source>
        <dbReference type="SAM" id="MobiDB-lite"/>
    </source>
</evidence>
<feature type="compositionally biased region" description="Low complexity" evidence="1">
    <location>
        <begin position="16"/>
        <end position="28"/>
    </location>
</feature>
<proteinExistence type="predicted"/>
<accession>A0A9N9N7U1</accession>
<feature type="region of interest" description="Disordered" evidence="1">
    <location>
        <begin position="1"/>
        <end position="28"/>
    </location>
</feature>
<keyword evidence="3" id="KW-1185">Reference proteome</keyword>
<evidence type="ECO:0000313" key="2">
    <source>
        <dbReference type="EMBL" id="CAG8708941.1"/>
    </source>
</evidence>